<dbReference type="RefSeq" id="WP_197612200.1">
    <property type="nucleotide sequence ID" value="NZ_JAHWBK010000007.1"/>
</dbReference>
<dbReference type="EMBL" id="JAHWBK010000007">
    <property type="protein sequence ID" value="MCV0325142.1"/>
    <property type="molecule type" value="Genomic_DNA"/>
</dbReference>
<protein>
    <recommendedName>
        <fullName evidence="3">Lipoprotein</fullName>
    </recommendedName>
</protein>
<keyword evidence="2" id="KW-1185">Reference proteome</keyword>
<dbReference type="PROSITE" id="PS51257">
    <property type="entry name" value="PROKAR_LIPOPROTEIN"/>
    <property type="match status" value="1"/>
</dbReference>
<sequence length="189" mass="20418">MNGRAWFTTVLLCVLSIGCNRDRHENIAVSPADRCAQRMSGGVCVVSAIELFSTSDAFEGRTISVALFYPGNGAKVLFATHDSAEINDLASAIVFSKIADQQDPLIEAGYYRIQATFQRSPQIVVGDGVVPSQVLGGRFAELKTVERLRTLTGMRGFCAEYDDCAIVYSEGILPIPQVGPVSELPAVRE</sequence>
<organism evidence="1 2">
    <name type="scientific">Stenotrophomonas riyadhensis</name>
    <dbReference type="NCBI Taxonomy" id="2859893"/>
    <lineage>
        <taxon>Bacteria</taxon>
        <taxon>Pseudomonadati</taxon>
        <taxon>Pseudomonadota</taxon>
        <taxon>Gammaproteobacteria</taxon>
        <taxon>Lysobacterales</taxon>
        <taxon>Lysobacteraceae</taxon>
        <taxon>Stenotrophomonas</taxon>
    </lineage>
</organism>
<dbReference type="Proteomes" id="UP001208054">
    <property type="component" value="Unassembled WGS sequence"/>
</dbReference>
<evidence type="ECO:0008006" key="3">
    <source>
        <dbReference type="Google" id="ProtNLM"/>
    </source>
</evidence>
<gene>
    <name evidence="1" type="ORF">KYJ44_12485</name>
</gene>
<comment type="caution">
    <text evidence="1">The sequence shown here is derived from an EMBL/GenBank/DDBJ whole genome shotgun (WGS) entry which is preliminary data.</text>
</comment>
<evidence type="ECO:0000313" key="1">
    <source>
        <dbReference type="EMBL" id="MCV0325142.1"/>
    </source>
</evidence>
<name>A0ABT2XGS2_9GAMM</name>
<proteinExistence type="predicted"/>
<accession>A0ABT2XGS2</accession>
<reference evidence="1 2" key="1">
    <citation type="submission" date="2021-07" db="EMBL/GenBank/DDBJ databases">
        <title>Clinical implication of Pseudomonas aeruginosa: further insight on the antimicrobial resistance.</title>
        <authorList>
            <person name="Macori G."/>
            <person name="Fanning S."/>
            <person name="Alqahtani A."/>
        </authorList>
    </citation>
    <scope>NUCLEOTIDE SEQUENCE [LARGE SCALE GENOMIC DNA]</scope>
    <source>
        <strain evidence="1 2">CFS3442</strain>
    </source>
</reference>
<evidence type="ECO:0000313" key="2">
    <source>
        <dbReference type="Proteomes" id="UP001208054"/>
    </source>
</evidence>